<dbReference type="EMBL" id="JBBUTG010000052">
    <property type="protein sequence ID" value="MEK8035023.1"/>
    <property type="molecule type" value="Genomic_DNA"/>
</dbReference>
<organism evidence="1 2">
    <name type="scientific">Ideonella lacteola</name>
    <dbReference type="NCBI Taxonomy" id="2984193"/>
    <lineage>
        <taxon>Bacteria</taxon>
        <taxon>Pseudomonadati</taxon>
        <taxon>Pseudomonadota</taxon>
        <taxon>Betaproteobacteria</taxon>
        <taxon>Burkholderiales</taxon>
        <taxon>Sphaerotilaceae</taxon>
        <taxon>Ideonella</taxon>
    </lineage>
</organism>
<accession>A0ABU9C2V6</accession>
<protein>
    <submittedName>
        <fullName evidence="1">Uncharacterized protein</fullName>
    </submittedName>
</protein>
<reference evidence="1 2" key="1">
    <citation type="submission" date="2024-04" db="EMBL/GenBank/DDBJ databases">
        <title>Novel species of the genus Ideonella isolated from streams.</title>
        <authorList>
            <person name="Lu H."/>
        </authorList>
    </citation>
    <scope>NUCLEOTIDE SEQUENCE [LARGE SCALE GENOMIC DNA]</scope>
    <source>
        <strain evidence="1 2">DXS29W</strain>
    </source>
</reference>
<name>A0ABU9C2V6_9BURK</name>
<keyword evidence="2" id="KW-1185">Reference proteome</keyword>
<dbReference type="Proteomes" id="UP001371218">
    <property type="component" value="Unassembled WGS sequence"/>
</dbReference>
<evidence type="ECO:0000313" key="2">
    <source>
        <dbReference type="Proteomes" id="UP001371218"/>
    </source>
</evidence>
<evidence type="ECO:0000313" key="1">
    <source>
        <dbReference type="EMBL" id="MEK8035023.1"/>
    </source>
</evidence>
<proteinExistence type="predicted"/>
<sequence>MISRIPALEFLQRLVGSYAELAGPVKLRVWRCGYGVAIDLTEGQKTILCGVAGAFNQDIEYFVQIGLPNVTRTTGRLANKSTLCLVAAEPPVEFRFTKATGSLLVSIAFNGEEKASYALPAA</sequence>
<gene>
    <name evidence="1" type="ORF">AACH06_29760</name>
</gene>
<comment type="caution">
    <text evidence="1">The sequence shown here is derived from an EMBL/GenBank/DDBJ whole genome shotgun (WGS) entry which is preliminary data.</text>
</comment>
<dbReference type="RefSeq" id="WP_341429458.1">
    <property type="nucleotide sequence ID" value="NZ_JBBUTG010000052.1"/>
</dbReference>